<keyword evidence="4" id="KW-1185">Reference proteome</keyword>
<dbReference type="RefSeq" id="WP_343915807.1">
    <property type="nucleotide sequence ID" value="NZ_BAAAJT010000002.1"/>
</dbReference>
<organism evidence="3 4">
    <name type="scientific">Nocardioides aestuarii</name>
    <dbReference type="NCBI Taxonomy" id="252231"/>
    <lineage>
        <taxon>Bacteria</taxon>
        <taxon>Bacillati</taxon>
        <taxon>Actinomycetota</taxon>
        <taxon>Actinomycetes</taxon>
        <taxon>Propionibacteriales</taxon>
        <taxon>Nocardioidaceae</taxon>
        <taxon>Nocardioides</taxon>
    </lineage>
</organism>
<keyword evidence="3" id="KW-0560">Oxidoreductase</keyword>
<feature type="domain" description="ABM" evidence="2">
    <location>
        <begin position="4"/>
        <end position="73"/>
    </location>
</feature>
<accession>A0ABW4TFC0</accession>
<dbReference type="InterPro" id="IPR007138">
    <property type="entry name" value="ABM_dom"/>
</dbReference>
<dbReference type="PANTHER" id="PTHR40057">
    <property type="entry name" value="SLR1162 PROTEIN"/>
    <property type="match status" value="1"/>
</dbReference>
<feature type="transmembrane region" description="Helical" evidence="1">
    <location>
        <begin position="152"/>
        <end position="175"/>
    </location>
</feature>
<dbReference type="InterPro" id="IPR038762">
    <property type="entry name" value="ABM_predict"/>
</dbReference>
<comment type="caution">
    <text evidence="3">The sequence shown here is derived from an EMBL/GenBank/DDBJ whole genome shotgun (WGS) entry which is preliminary data.</text>
</comment>
<dbReference type="PANTHER" id="PTHR40057:SF1">
    <property type="entry name" value="SLR1162 PROTEIN"/>
    <property type="match status" value="1"/>
</dbReference>
<keyword evidence="1" id="KW-0812">Transmembrane</keyword>
<dbReference type="GO" id="GO:0004497">
    <property type="term" value="F:monooxygenase activity"/>
    <property type="evidence" value="ECO:0007669"/>
    <property type="project" value="UniProtKB-KW"/>
</dbReference>
<gene>
    <name evidence="3" type="ORF">ACFSDE_00725</name>
</gene>
<reference evidence="4" key="1">
    <citation type="journal article" date="2019" name="Int. J. Syst. Evol. Microbiol.">
        <title>The Global Catalogue of Microorganisms (GCM) 10K type strain sequencing project: providing services to taxonomists for standard genome sequencing and annotation.</title>
        <authorList>
            <consortium name="The Broad Institute Genomics Platform"/>
            <consortium name="The Broad Institute Genome Sequencing Center for Infectious Disease"/>
            <person name="Wu L."/>
            <person name="Ma J."/>
        </authorList>
    </citation>
    <scope>NUCLEOTIDE SEQUENCE [LARGE SCALE GENOMIC DNA]</scope>
    <source>
        <strain evidence="4">CGMCC 1.12477</strain>
    </source>
</reference>
<evidence type="ECO:0000313" key="3">
    <source>
        <dbReference type="EMBL" id="MFD1945302.1"/>
    </source>
</evidence>
<keyword evidence="1" id="KW-1133">Transmembrane helix</keyword>
<proteinExistence type="predicted"/>
<dbReference type="Gene3D" id="3.30.70.100">
    <property type="match status" value="1"/>
</dbReference>
<dbReference type="Proteomes" id="UP001597351">
    <property type="component" value="Unassembled WGS sequence"/>
</dbReference>
<keyword evidence="1" id="KW-0472">Membrane</keyword>
<name>A0ABW4TFC0_9ACTN</name>
<evidence type="ECO:0000256" key="1">
    <source>
        <dbReference type="SAM" id="Phobius"/>
    </source>
</evidence>
<evidence type="ECO:0000313" key="4">
    <source>
        <dbReference type="Proteomes" id="UP001597351"/>
    </source>
</evidence>
<sequence length="185" mass="20656">MSSPVTVSITRQLDPTKSAEMVAWVRAGATLAGEFPGFLGAGWVQSGPESREWHMLYRFADHDALAAWESSTQRAWWLGAAQDLGVVEQRVERRTGIEGWFDEPTEAEVVEPGAPRAAPPRWKQATVIWLTFFPLSLLTTVLLGLVAPDLQVVLRVLLTTVVMTPVMTYVALPFMTARLAWWLHR</sequence>
<dbReference type="InterPro" id="IPR011008">
    <property type="entry name" value="Dimeric_a/b-barrel"/>
</dbReference>
<feature type="transmembrane region" description="Helical" evidence="1">
    <location>
        <begin position="126"/>
        <end position="146"/>
    </location>
</feature>
<dbReference type="Pfam" id="PF03992">
    <property type="entry name" value="ABM"/>
    <property type="match status" value="1"/>
</dbReference>
<keyword evidence="3" id="KW-0503">Monooxygenase</keyword>
<protein>
    <submittedName>
        <fullName evidence="3">Antibiotic biosynthesis monooxygenase</fullName>
    </submittedName>
</protein>
<dbReference type="EMBL" id="JBHUGD010000001">
    <property type="protein sequence ID" value="MFD1945302.1"/>
    <property type="molecule type" value="Genomic_DNA"/>
</dbReference>
<dbReference type="SUPFAM" id="SSF54909">
    <property type="entry name" value="Dimeric alpha+beta barrel"/>
    <property type="match status" value="1"/>
</dbReference>
<evidence type="ECO:0000259" key="2">
    <source>
        <dbReference type="Pfam" id="PF03992"/>
    </source>
</evidence>